<keyword evidence="2" id="KW-1185">Reference proteome</keyword>
<dbReference type="AlphaFoldDB" id="A0AAN4Z8Z9"/>
<protein>
    <submittedName>
        <fullName evidence="1">Uncharacterized protein</fullName>
    </submittedName>
</protein>
<evidence type="ECO:0000313" key="1">
    <source>
        <dbReference type="EMBL" id="GMR35574.1"/>
    </source>
</evidence>
<organism evidence="1 2">
    <name type="scientific">Pristionchus mayeri</name>
    <dbReference type="NCBI Taxonomy" id="1317129"/>
    <lineage>
        <taxon>Eukaryota</taxon>
        <taxon>Metazoa</taxon>
        <taxon>Ecdysozoa</taxon>
        <taxon>Nematoda</taxon>
        <taxon>Chromadorea</taxon>
        <taxon>Rhabditida</taxon>
        <taxon>Rhabditina</taxon>
        <taxon>Diplogasteromorpha</taxon>
        <taxon>Diplogasteroidea</taxon>
        <taxon>Neodiplogasteridae</taxon>
        <taxon>Pristionchus</taxon>
    </lineage>
</organism>
<dbReference type="EMBL" id="BTRK01000002">
    <property type="protein sequence ID" value="GMR35574.1"/>
    <property type="molecule type" value="Genomic_DNA"/>
</dbReference>
<sequence length="81" mass="9218">IHGDSNEINVVIVRDVIRDRINTNCQQGFKLFVRKNNPDSAYAEYKSIVCESGELMLINEDDTRETIYGEHLVYCSGTSYG</sequence>
<accession>A0AAN4Z8Z9</accession>
<name>A0AAN4Z8Z9_9BILA</name>
<proteinExistence type="predicted"/>
<feature type="non-terminal residue" evidence="1">
    <location>
        <position position="1"/>
    </location>
</feature>
<comment type="caution">
    <text evidence="1">The sequence shown here is derived from an EMBL/GenBank/DDBJ whole genome shotgun (WGS) entry which is preliminary data.</text>
</comment>
<gene>
    <name evidence="1" type="ORF">PMAYCL1PPCAC_05769</name>
</gene>
<dbReference type="Proteomes" id="UP001328107">
    <property type="component" value="Unassembled WGS sequence"/>
</dbReference>
<evidence type="ECO:0000313" key="2">
    <source>
        <dbReference type="Proteomes" id="UP001328107"/>
    </source>
</evidence>
<reference evidence="2" key="1">
    <citation type="submission" date="2022-10" db="EMBL/GenBank/DDBJ databases">
        <title>Genome assembly of Pristionchus species.</title>
        <authorList>
            <person name="Yoshida K."/>
            <person name="Sommer R.J."/>
        </authorList>
    </citation>
    <scope>NUCLEOTIDE SEQUENCE [LARGE SCALE GENOMIC DNA]</scope>
    <source>
        <strain evidence="2">RS5460</strain>
    </source>
</reference>